<reference evidence="2 3" key="1">
    <citation type="submission" date="2018-10" db="EMBL/GenBank/DDBJ databases">
        <authorList>
            <person name="Li J."/>
        </authorList>
    </citation>
    <scope>NUCLEOTIDE SEQUENCE [LARGE SCALE GENOMIC DNA]</scope>
    <source>
        <strain evidence="2 3">CCTCC AB209002</strain>
    </source>
</reference>
<dbReference type="Proteomes" id="UP000270299">
    <property type="component" value="Unassembled WGS sequence"/>
</dbReference>
<evidence type="ECO:0000313" key="3">
    <source>
        <dbReference type="Proteomes" id="UP000270299"/>
    </source>
</evidence>
<dbReference type="AlphaFoldDB" id="A0A3L6ZT44"/>
<feature type="domain" description="Nudix hydrolase" evidence="1">
    <location>
        <begin position="1"/>
        <end position="151"/>
    </location>
</feature>
<accession>A0A3L6ZT44</accession>
<dbReference type="GO" id="GO:0006167">
    <property type="term" value="P:AMP biosynthetic process"/>
    <property type="evidence" value="ECO:0007669"/>
    <property type="project" value="TreeGrafter"/>
</dbReference>
<dbReference type="RefSeq" id="WP_121673072.1">
    <property type="nucleotide sequence ID" value="NZ_BMXM01000006.1"/>
</dbReference>
<keyword evidence="3" id="KW-1185">Reference proteome</keyword>
<protein>
    <submittedName>
        <fullName evidence="2">NUDIX domain-containing protein</fullName>
    </submittedName>
</protein>
<comment type="caution">
    <text evidence="2">The sequence shown here is derived from an EMBL/GenBank/DDBJ whole genome shotgun (WGS) entry which is preliminary data.</text>
</comment>
<dbReference type="SUPFAM" id="SSF55811">
    <property type="entry name" value="Nudix"/>
    <property type="match status" value="1"/>
</dbReference>
<gene>
    <name evidence="2" type="ORF">D9V29_09415</name>
</gene>
<dbReference type="GO" id="GO:0006754">
    <property type="term" value="P:ATP biosynthetic process"/>
    <property type="evidence" value="ECO:0007669"/>
    <property type="project" value="TreeGrafter"/>
</dbReference>
<dbReference type="OrthoDB" id="954553at2"/>
<dbReference type="EMBL" id="RCUV01000009">
    <property type="protein sequence ID" value="RLP70711.1"/>
    <property type="molecule type" value="Genomic_DNA"/>
</dbReference>
<evidence type="ECO:0000313" key="2">
    <source>
        <dbReference type="EMBL" id="RLP70711.1"/>
    </source>
</evidence>
<dbReference type="InterPro" id="IPR000086">
    <property type="entry name" value="NUDIX_hydrolase_dom"/>
</dbReference>
<dbReference type="PANTHER" id="PTHR21340:SF7">
    <property type="entry name" value="NUDIX HYDROLASE DOMAIN-CONTAINING PROTEIN"/>
    <property type="match status" value="1"/>
</dbReference>
<proteinExistence type="predicted"/>
<name>A0A3L6ZT44_9MICO</name>
<dbReference type="InterPro" id="IPR051325">
    <property type="entry name" value="Nudix_hydrolase_domain"/>
</dbReference>
<dbReference type="GO" id="GO:0004081">
    <property type="term" value="F:bis(5'-nucleosyl)-tetraphosphatase (asymmetrical) activity"/>
    <property type="evidence" value="ECO:0007669"/>
    <property type="project" value="TreeGrafter"/>
</dbReference>
<dbReference type="CDD" id="cd04662">
    <property type="entry name" value="NUDIX_Hydrolase"/>
    <property type="match status" value="1"/>
</dbReference>
<sequence length="161" mass="17724">MVVQSAGILLYRLTDAGEPEVWIAHMGGPFWARKQDAAWSIPKGEYEPGSDPFVAAQREFEEEIGVPTPNVEYANLGEFRQPSGKVVTVFAAETEFAIDRLASNTFTLEWPKGSGVMREFPEVDDARWVGLADARVKLVRGQLVVLDALMDSLRARGVLSG</sequence>
<dbReference type="Gene3D" id="3.90.79.10">
    <property type="entry name" value="Nucleoside Triphosphate Pyrophosphohydrolase"/>
    <property type="match status" value="1"/>
</dbReference>
<dbReference type="InterPro" id="IPR015797">
    <property type="entry name" value="NUDIX_hydrolase-like_dom_sf"/>
</dbReference>
<evidence type="ECO:0000259" key="1">
    <source>
        <dbReference type="PROSITE" id="PS51462"/>
    </source>
</evidence>
<dbReference type="PANTHER" id="PTHR21340">
    <property type="entry name" value="DIADENOSINE 5,5-P1,P4-TETRAPHOSPHATE PYROPHOSPHOHYDROLASE MUTT"/>
    <property type="match status" value="1"/>
</dbReference>
<dbReference type="Pfam" id="PF00293">
    <property type="entry name" value="NUDIX"/>
    <property type="match status" value="1"/>
</dbReference>
<organism evidence="2 3">
    <name type="scientific">Mycetocola manganoxydans</name>
    <dbReference type="NCBI Taxonomy" id="699879"/>
    <lineage>
        <taxon>Bacteria</taxon>
        <taxon>Bacillati</taxon>
        <taxon>Actinomycetota</taxon>
        <taxon>Actinomycetes</taxon>
        <taxon>Micrococcales</taxon>
        <taxon>Microbacteriaceae</taxon>
        <taxon>Mycetocola</taxon>
    </lineage>
</organism>
<dbReference type="PROSITE" id="PS51462">
    <property type="entry name" value="NUDIX"/>
    <property type="match status" value="1"/>
</dbReference>